<dbReference type="Proteomes" id="UP001522662">
    <property type="component" value="Unassembled WGS sequence"/>
</dbReference>
<dbReference type="PRINTS" id="PR00039">
    <property type="entry name" value="HTHLYSR"/>
</dbReference>
<keyword evidence="7" id="KW-0614">Plasmid</keyword>
<dbReference type="EMBL" id="JALAYX010000006">
    <property type="protein sequence ID" value="MCJ8240443.1"/>
    <property type="molecule type" value="Genomic_DNA"/>
</dbReference>
<dbReference type="InterPro" id="IPR036388">
    <property type="entry name" value="WH-like_DNA-bd_sf"/>
</dbReference>
<dbReference type="SUPFAM" id="SSF53850">
    <property type="entry name" value="Periplasmic binding protein-like II"/>
    <property type="match status" value="1"/>
</dbReference>
<dbReference type="Pfam" id="PF03466">
    <property type="entry name" value="LysR_substrate"/>
    <property type="match status" value="1"/>
</dbReference>
<evidence type="ECO:0000313" key="8">
    <source>
        <dbReference type="Proteomes" id="UP001522662"/>
    </source>
</evidence>
<keyword evidence="8" id="KW-1185">Reference proteome</keyword>
<comment type="similarity">
    <text evidence="1">Belongs to the LysR transcriptional regulatory family.</text>
</comment>
<keyword evidence="2" id="KW-0805">Transcription regulation</keyword>
<evidence type="ECO:0000256" key="4">
    <source>
        <dbReference type="ARBA" id="ARBA00023159"/>
    </source>
</evidence>
<geneLocation type="plasmid" evidence="7">
    <name>unnamed</name>
</geneLocation>
<dbReference type="InterPro" id="IPR000847">
    <property type="entry name" value="LysR_HTH_N"/>
</dbReference>
<dbReference type="PANTHER" id="PTHR30346">
    <property type="entry name" value="TRANSCRIPTIONAL DUAL REGULATOR HCAR-RELATED"/>
    <property type="match status" value="1"/>
</dbReference>
<dbReference type="Gene3D" id="1.10.10.10">
    <property type="entry name" value="Winged helix-like DNA-binding domain superfamily/Winged helix DNA-binding domain"/>
    <property type="match status" value="1"/>
</dbReference>
<protein>
    <submittedName>
        <fullName evidence="7">Hydrogen peroxide-inducible genes activator</fullName>
    </submittedName>
</protein>
<comment type="caution">
    <text evidence="7">The sequence shown here is derived from an EMBL/GenBank/DDBJ whole genome shotgun (WGS) entry which is preliminary data.</text>
</comment>
<dbReference type="Gene3D" id="3.40.190.10">
    <property type="entry name" value="Periplasmic binding protein-like II"/>
    <property type="match status" value="2"/>
</dbReference>
<evidence type="ECO:0000256" key="1">
    <source>
        <dbReference type="ARBA" id="ARBA00009437"/>
    </source>
</evidence>
<keyword evidence="5" id="KW-0804">Transcription</keyword>
<organism evidence="7 8">
    <name type="scientific">Peteryoungia algae</name>
    <dbReference type="NCBI Taxonomy" id="2919917"/>
    <lineage>
        <taxon>Bacteria</taxon>
        <taxon>Pseudomonadati</taxon>
        <taxon>Pseudomonadota</taxon>
        <taxon>Alphaproteobacteria</taxon>
        <taxon>Hyphomicrobiales</taxon>
        <taxon>Rhizobiaceae</taxon>
        <taxon>Peteryoungia</taxon>
    </lineage>
</organism>
<evidence type="ECO:0000313" key="7">
    <source>
        <dbReference type="EMBL" id="MCJ8240443.1"/>
    </source>
</evidence>
<proteinExistence type="inferred from homology"/>
<feature type="domain" description="HTH lysR-type" evidence="6">
    <location>
        <begin position="1"/>
        <end position="62"/>
    </location>
</feature>
<keyword evidence="3" id="KW-0238">DNA-binding</keyword>
<dbReference type="SUPFAM" id="SSF46785">
    <property type="entry name" value="Winged helix' DNA-binding domain"/>
    <property type="match status" value="1"/>
</dbReference>
<evidence type="ECO:0000259" key="6">
    <source>
        <dbReference type="PROSITE" id="PS50931"/>
    </source>
</evidence>
<dbReference type="InterPro" id="IPR005119">
    <property type="entry name" value="LysR_subst-bd"/>
</dbReference>
<dbReference type="PROSITE" id="PS50931">
    <property type="entry name" value="HTH_LYSR"/>
    <property type="match status" value="1"/>
</dbReference>
<gene>
    <name evidence="7" type="ORF">MKJ03_19080</name>
</gene>
<keyword evidence="4" id="KW-0010">Activator</keyword>
<dbReference type="PANTHER" id="PTHR30346:SF26">
    <property type="entry name" value="HYDROGEN PEROXIDE-INDUCIBLE GENES ACTIVATOR"/>
    <property type="match status" value="1"/>
</dbReference>
<dbReference type="RefSeq" id="WP_245137805.1">
    <property type="nucleotide sequence ID" value="NZ_CP128477.1"/>
</dbReference>
<evidence type="ECO:0000256" key="2">
    <source>
        <dbReference type="ARBA" id="ARBA00023015"/>
    </source>
</evidence>
<name>A0ABT0D4V2_9HYPH</name>
<reference evidence="7 8" key="1">
    <citation type="submission" date="2022-03" db="EMBL/GenBank/DDBJ databases">
        <title>Rhizobium SSM4.3 sp. nov., isolated from Sediment (Gouqi Island).</title>
        <authorList>
            <person name="Chen G."/>
        </authorList>
    </citation>
    <scope>NUCLEOTIDE SEQUENCE [LARGE SCALE GENOMIC DNA]</scope>
    <source>
        <strain evidence="7 8">SSM4.3</strain>
        <plasmid evidence="7">unnamed</plasmid>
    </source>
</reference>
<sequence length="308" mass="34049">MPFRPSHRQLEYLVTLGETGHFGEAAKRCNVSQPTLSVQVALLEKQLGVTLMDRMPGQVMPTPVGLEIIKAAKVILNGLDEIRALATGSQGNLGGAIRLGVAPSFGPYFLPYLLPPLHQLYPELKIYIREDRPRQLERAVLQGETDCGLGPLPSEDDGFVSQQICRERIFLGVPKAHRLAEFDSISKDGLKGERLLTLGAGHRLMDEVRRLADISGATLAEDYEGSSLDAIRQMVSIEMGLSLFPELYVRSEFGKEDGIKLLTIEGWEGVRNIGFFWRQSSARGNHFEALAGLGRDVADRILAMEQIR</sequence>
<dbReference type="CDD" id="cd08411">
    <property type="entry name" value="PBP2_OxyR"/>
    <property type="match status" value="1"/>
</dbReference>
<evidence type="ECO:0000256" key="3">
    <source>
        <dbReference type="ARBA" id="ARBA00023125"/>
    </source>
</evidence>
<evidence type="ECO:0000256" key="5">
    <source>
        <dbReference type="ARBA" id="ARBA00023163"/>
    </source>
</evidence>
<dbReference type="InterPro" id="IPR036390">
    <property type="entry name" value="WH_DNA-bd_sf"/>
</dbReference>
<accession>A0ABT0D4V2</accession>
<dbReference type="Pfam" id="PF00126">
    <property type="entry name" value="HTH_1"/>
    <property type="match status" value="1"/>
</dbReference>